<evidence type="ECO:0000313" key="2">
    <source>
        <dbReference type="EMBL" id="KAF8881837.1"/>
    </source>
</evidence>
<evidence type="ECO:0000259" key="1">
    <source>
        <dbReference type="Pfam" id="PF03795"/>
    </source>
</evidence>
<organism evidence="2 3">
    <name type="scientific">Gymnopilus junonius</name>
    <name type="common">Spectacular rustgill mushroom</name>
    <name type="synonym">Gymnopilus spectabilis subsp. junonius</name>
    <dbReference type="NCBI Taxonomy" id="109634"/>
    <lineage>
        <taxon>Eukaryota</taxon>
        <taxon>Fungi</taxon>
        <taxon>Dikarya</taxon>
        <taxon>Basidiomycota</taxon>
        <taxon>Agaricomycotina</taxon>
        <taxon>Agaricomycetes</taxon>
        <taxon>Agaricomycetidae</taxon>
        <taxon>Agaricales</taxon>
        <taxon>Agaricineae</taxon>
        <taxon>Hymenogastraceae</taxon>
        <taxon>Gymnopilus</taxon>
    </lineage>
</organism>
<dbReference type="Pfam" id="PF03795">
    <property type="entry name" value="YCII"/>
    <property type="match status" value="1"/>
</dbReference>
<dbReference type="Proteomes" id="UP000724874">
    <property type="component" value="Unassembled WGS sequence"/>
</dbReference>
<comment type="caution">
    <text evidence="2">The sequence shown here is derived from an EMBL/GenBank/DDBJ whole genome shotgun (WGS) entry which is preliminary data.</text>
</comment>
<dbReference type="InterPro" id="IPR005545">
    <property type="entry name" value="YCII"/>
</dbReference>
<dbReference type="PANTHER" id="PTHR33606:SF3">
    <property type="entry name" value="PROTEIN YCII"/>
    <property type="match status" value="1"/>
</dbReference>
<protein>
    <recommendedName>
        <fullName evidence="1">YCII-related domain-containing protein</fullName>
    </recommendedName>
</protein>
<gene>
    <name evidence="2" type="ORF">CPB84DRAFT_1791471</name>
</gene>
<evidence type="ECO:0000313" key="3">
    <source>
        <dbReference type="Proteomes" id="UP000724874"/>
    </source>
</evidence>
<dbReference type="OrthoDB" id="5519740at2759"/>
<dbReference type="EMBL" id="JADNYJ010000128">
    <property type="protein sequence ID" value="KAF8881837.1"/>
    <property type="molecule type" value="Genomic_DNA"/>
</dbReference>
<dbReference type="Gene3D" id="3.30.70.1060">
    <property type="entry name" value="Dimeric alpha+beta barrel"/>
    <property type="match status" value="1"/>
</dbReference>
<sequence>MSNFLQSASKAFLVYAPYCADANVENRRDAARADHLAHTGAYFESKVIKLYSTSPKILGSTLIIQMDTLEEVRKMVEEDSFYKLNVWDKEKLSSFRIYSSSPK</sequence>
<name>A0A9P5NCF0_GYMJU</name>
<accession>A0A9P5NCF0</accession>
<keyword evidence="3" id="KW-1185">Reference proteome</keyword>
<dbReference type="InterPro" id="IPR011008">
    <property type="entry name" value="Dimeric_a/b-barrel"/>
</dbReference>
<dbReference type="AlphaFoldDB" id="A0A9P5NCF0"/>
<feature type="domain" description="YCII-related" evidence="1">
    <location>
        <begin position="13"/>
        <end position="91"/>
    </location>
</feature>
<dbReference type="SUPFAM" id="SSF54909">
    <property type="entry name" value="Dimeric alpha+beta barrel"/>
    <property type="match status" value="1"/>
</dbReference>
<dbReference type="PANTHER" id="PTHR33606">
    <property type="entry name" value="PROTEIN YCII"/>
    <property type="match status" value="1"/>
</dbReference>
<dbReference type="InterPro" id="IPR051807">
    <property type="entry name" value="Sec-metab_biosynth-assoc"/>
</dbReference>
<reference evidence="2" key="1">
    <citation type="submission" date="2020-11" db="EMBL/GenBank/DDBJ databases">
        <authorList>
            <consortium name="DOE Joint Genome Institute"/>
            <person name="Ahrendt S."/>
            <person name="Riley R."/>
            <person name="Andreopoulos W."/>
            <person name="LaButti K."/>
            <person name="Pangilinan J."/>
            <person name="Ruiz-duenas F.J."/>
            <person name="Barrasa J.M."/>
            <person name="Sanchez-Garcia M."/>
            <person name="Camarero S."/>
            <person name="Miyauchi S."/>
            <person name="Serrano A."/>
            <person name="Linde D."/>
            <person name="Babiker R."/>
            <person name="Drula E."/>
            <person name="Ayuso-Fernandez I."/>
            <person name="Pacheco R."/>
            <person name="Padilla G."/>
            <person name="Ferreira P."/>
            <person name="Barriuso J."/>
            <person name="Kellner H."/>
            <person name="Castanera R."/>
            <person name="Alfaro M."/>
            <person name="Ramirez L."/>
            <person name="Pisabarro A.G."/>
            <person name="Kuo A."/>
            <person name="Tritt A."/>
            <person name="Lipzen A."/>
            <person name="He G."/>
            <person name="Yan M."/>
            <person name="Ng V."/>
            <person name="Cullen D."/>
            <person name="Martin F."/>
            <person name="Rosso M.-N."/>
            <person name="Henrissat B."/>
            <person name="Hibbett D."/>
            <person name="Martinez A.T."/>
            <person name="Grigoriev I.V."/>
        </authorList>
    </citation>
    <scope>NUCLEOTIDE SEQUENCE</scope>
    <source>
        <strain evidence="2">AH 44721</strain>
    </source>
</reference>
<proteinExistence type="predicted"/>